<feature type="compositionally biased region" description="Acidic residues" evidence="2">
    <location>
        <begin position="122"/>
        <end position="134"/>
    </location>
</feature>
<feature type="compositionally biased region" description="Basic and acidic residues" evidence="2">
    <location>
        <begin position="135"/>
        <end position="144"/>
    </location>
</feature>
<feature type="compositionally biased region" description="Low complexity" evidence="2">
    <location>
        <begin position="80"/>
        <end position="116"/>
    </location>
</feature>
<dbReference type="EMBL" id="CAMPGE010000265">
    <property type="protein sequence ID" value="CAI2359001.1"/>
    <property type="molecule type" value="Genomic_DNA"/>
</dbReference>
<gene>
    <name evidence="3" type="ORF">ECRASSUSDP1_LOCUS285</name>
</gene>
<dbReference type="Proteomes" id="UP001295684">
    <property type="component" value="Unassembled WGS sequence"/>
</dbReference>
<evidence type="ECO:0000256" key="2">
    <source>
        <dbReference type="SAM" id="MobiDB-lite"/>
    </source>
</evidence>
<feature type="compositionally biased region" description="Basic and acidic residues" evidence="2">
    <location>
        <begin position="31"/>
        <end position="41"/>
    </location>
</feature>
<accession>A0AAD1TYY0</accession>
<feature type="compositionally biased region" description="Basic and acidic residues" evidence="2">
    <location>
        <begin position="659"/>
        <end position="689"/>
    </location>
</feature>
<feature type="compositionally biased region" description="Basic residues" evidence="2">
    <location>
        <begin position="150"/>
        <end position="170"/>
    </location>
</feature>
<evidence type="ECO:0000313" key="4">
    <source>
        <dbReference type="Proteomes" id="UP001295684"/>
    </source>
</evidence>
<feature type="region of interest" description="Disordered" evidence="2">
    <location>
        <begin position="1"/>
        <end position="197"/>
    </location>
</feature>
<evidence type="ECO:0000313" key="3">
    <source>
        <dbReference type="EMBL" id="CAI2359001.1"/>
    </source>
</evidence>
<dbReference type="AlphaFoldDB" id="A0AAD1TYY0"/>
<sequence>MSDYDDDFDDFVESKDSKPPGQNTKNILGKQGRDEVKEKGLSRVSQGSIQKSDSDASLPEAKGLSKNIDKTSFGVNNVTAKASDSSASSKTNNFGKLSNKSNLKSSVINKFNVASKKPADKSDDDEYGDNDDFHEESNDQDSQKRFVSSKPKKSVKFPHTKTTPRNKFKAGSRGTSPRLKPELSLGKYQANSDTLRGARSKRAYRSLKKSLNNTLYSKHPNISSLRTIEKPRIKLNPMVEVQNDIYNCKKHLKKVHNLREMSSAQEDEHAQLLYLAKENKVLQQEFRDLNLSLNKFIEMMKDFKYKNNSRYRKINQSMRARPKAVKIETKLGEKQSYELMIENMRREHKRLRDRLDVVGDPSYSLSLRKKIIDTKDHIQTLEESERKQLNDKFLKNKDAERIISNGQSDAMRATQDGAKELTYLTDHLQKIEKKLAKQEETKADADEKSASASQKLKELEQAAADKGLDLVEVYDDFEKEPEIDLSMDPLTYERKKLVLQQSIQTTKYKYQGKLSALKEKYESILKTRNDCINAIRLRHNQTTEAREKVKDLMIKSKVMSEDLLDEEASQDETLEDLPEEYIIEENPLIQKLSVALKGYKKKRVSQFTQSAVSGRKSSRISSRAGRKKVVNNISIQKKANMPGLENKMVSSSKNQYDIAKQRRGDDERSLLNSSEKKPLFKDKIRAKPF</sequence>
<feature type="coiled-coil region" evidence="1">
    <location>
        <begin position="327"/>
        <end position="354"/>
    </location>
</feature>
<feature type="coiled-coil region" evidence="1">
    <location>
        <begin position="421"/>
        <end position="462"/>
    </location>
</feature>
<reference evidence="3" key="1">
    <citation type="submission" date="2023-07" db="EMBL/GenBank/DDBJ databases">
        <authorList>
            <consortium name="AG Swart"/>
            <person name="Singh M."/>
            <person name="Singh A."/>
            <person name="Seah K."/>
            <person name="Emmerich C."/>
        </authorList>
    </citation>
    <scope>NUCLEOTIDE SEQUENCE</scope>
    <source>
        <strain evidence="3">DP1</strain>
    </source>
</reference>
<feature type="compositionally biased region" description="Acidic residues" evidence="2">
    <location>
        <begin position="1"/>
        <end position="11"/>
    </location>
</feature>
<keyword evidence="4" id="KW-1185">Reference proteome</keyword>
<protein>
    <submittedName>
        <fullName evidence="3">Uncharacterized protein</fullName>
    </submittedName>
</protein>
<evidence type="ECO:0000256" key="1">
    <source>
        <dbReference type="SAM" id="Coils"/>
    </source>
</evidence>
<feature type="region of interest" description="Disordered" evidence="2">
    <location>
        <begin position="644"/>
        <end position="689"/>
    </location>
</feature>
<name>A0AAD1TYY0_EUPCR</name>
<proteinExistence type="predicted"/>
<organism evidence="3 4">
    <name type="scientific">Euplotes crassus</name>
    <dbReference type="NCBI Taxonomy" id="5936"/>
    <lineage>
        <taxon>Eukaryota</taxon>
        <taxon>Sar</taxon>
        <taxon>Alveolata</taxon>
        <taxon>Ciliophora</taxon>
        <taxon>Intramacronucleata</taxon>
        <taxon>Spirotrichea</taxon>
        <taxon>Hypotrichia</taxon>
        <taxon>Euplotida</taxon>
        <taxon>Euplotidae</taxon>
        <taxon>Moneuplotes</taxon>
    </lineage>
</organism>
<comment type="caution">
    <text evidence="3">The sequence shown here is derived from an EMBL/GenBank/DDBJ whole genome shotgun (WGS) entry which is preliminary data.</text>
</comment>
<keyword evidence="1" id="KW-0175">Coiled coil</keyword>